<sequence>MDWKGKGLERQGLEGKVTGKTRTKRKELEEKVGEWKRRELLEGQRLEERDGPGAGREGVDVGPGARNVITSTLTSTLIAA</sequence>
<dbReference type="Proteomes" id="UP001292094">
    <property type="component" value="Unassembled WGS sequence"/>
</dbReference>
<evidence type="ECO:0000313" key="2">
    <source>
        <dbReference type="EMBL" id="KAK4305952.1"/>
    </source>
</evidence>
<comment type="caution">
    <text evidence="2">The sequence shown here is derived from an EMBL/GenBank/DDBJ whole genome shotgun (WGS) entry which is preliminary data.</text>
</comment>
<name>A0AAE1PEI5_9EUCA</name>
<dbReference type="EMBL" id="JAWZYT010002208">
    <property type="protein sequence ID" value="KAK4305952.1"/>
    <property type="molecule type" value="Genomic_DNA"/>
</dbReference>
<organism evidence="2 3">
    <name type="scientific">Petrolisthes manimaculis</name>
    <dbReference type="NCBI Taxonomy" id="1843537"/>
    <lineage>
        <taxon>Eukaryota</taxon>
        <taxon>Metazoa</taxon>
        <taxon>Ecdysozoa</taxon>
        <taxon>Arthropoda</taxon>
        <taxon>Crustacea</taxon>
        <taxon>Multicrustacea</taxon>
        <taxon>Malacostraca</taxon>
        <taxon>Eumalacostraca</taxon>
        <taxon>Eucarida</taxon>
        <taxon>Decapoda</taxon>
        <taxon>Pleocyemata</taxon>
        <taxon>Anomura</taxon>
        <taxon>Galatheoidea</taxon>
        <taxon>Porcellanidae</taxon>
        <taxon>Petrolisthes</taxon>
    </lineage>
</organism>
<proteinExistence type="predicted"/>
<evidence type="ECO:0000256" key="1">
    <source>
        <dbReference type="SAM" id="MobiDB-lite"/>
    </source>
</evidence>
<protein>
    <submittedName>
        <fullName evidence="2">Uncharacterized protein</fullName>
    </submittedName>
</protein>
<feature type="region of interest" description="Disordered" evidence="1">
    <location>
        <begin position="1"/>
        <end position="29"/>
    </location>
</feature>
<keyword evidence="3" id="KW-1185">Reference proteome</keyword>
<reference evidence="2" key="1">
    <citation type="submission" date="2023-11" db="EMBL/GenBank/DDBJ databases">
        <title>Genome assemblies of two species of porcelain crab, Petrolisthes cinctipes and Petrolisthes manimaculis (Anomura: Porcellanidae).</title>
        <authorList>
            <person name="Angst P."/>
        </authorList>
    </citation>
    <scope>NUCLEOTIDE SEQUENCE</scope>
    <source>
        <strain evidence="2">PB745_02</strain>
        <tissue evidence="2">Gill</tissue>
    </source>
</reference>
<feature type="region of interest" description="Disordered" evidence="1">
    <location>
        <begin position="43"/>
        <end position="66"/>
    </location>
</feature>
<feature type="compositionally biased region" description="Basic and acidic residues" evidence="1">
    <location>
        <begin position="1"/>
        <end position="13"/>
    </location>
</feature>
<dbReference type="AlphaFoldDB" id="A0AAE1PEI5"/>
<evidence type="ECO:0000313" key="3">
    <source>
        <dbReference type="Proteomes" id="UP001292094"/>
    </source>
</evidence>
<gene>
    <name evidence="2" type="ORF">Pmani_022188</name>
</gene>
<accession>A0AAE1PEI5</accession>